<sequence length="1149" mass="128739">MAWICKTRKVADDHSHCGCGFNFILSQSKCHPLPEKNDIVVEAAKRALSILCQLAKGRSPLLRGTEILGSINSTQFYEQDANISGKPAPPPLNPGHKSGHHIQRLLGRTPSVGVIGGVVKCQISTFKSYQGPLCERHPIVIDPMATGGVDGNEISVAYFKFKYATPPLAKGISVIHQRKSHTAQPTIRPKFFERILYEQVEITSSSKAVRILEEFDAISLRIRTEKSSTNLGRKMTKIRQKRRILKNNINLESYLNNKSSLQQQPVITNDVRSQEQHESTPHNHKLQLESVSEIISNADSDLLNYVPAQNNYLEKFDIGEFSPLIDESNSSDSDCIDLLEDSIDLRIKLQKWGTGHNVTHSAISDLLEILKTHQCFSDLPSEARTLLQTPTTTVIRQVEPGQYCHLGLAAGIIKVLNKSNSCPETVVVHINIDGIPIHKSTNKQLWPSLGSVKNVSDVFVIGIYEGCSKPNDLNNYLRDFVEESLELISNGIIYNSRKINFQIEAFICDAPARAFITSIKNHTGYYGCGKCIVKGKYIDNRVVMLKTDAELRTNDTFRGRVQEKHHNGISDLEKLPLDMVESFPYEYMHLICLGVTKKLVKLWTSGKVKVFRLGPKVILKISKKLVQVGKCLPVEFNRKHRPLSEIDRWKATELRTFLLYTGPLALKKHLPEQHYQLFLCLNFAIRILASPKQKEQLITYADSLLHYFVSQFKILYGKVNISYNIHGLIHLATDVRRLGGLDTFSAFKYENKLGEIKRLIRKSFGSLAQVHRRLIEKDSVVQGPFVNKVEVSVLSKIQSDGSYSAVKYKNFTLKPNVHNENDTVAVVAKPWMVGEVCYWPPPPNNVNKLVKSYAEPNLETWIKCKALIVGNAYGSYNEARQNLKAATYTSDFEEQRNAMSASKSKRQVSLPTPPEIDESGSVIPSDVNITLEENLSREAFSVTQDQDVVYFVSRAIDTGVKEVQTDPCEITQLLRMVKGIQLALAEQGQILRTILDGGKGRSASNTTISMELQEFTFPLTNTVELDKLNDMVKSSGVAKADLITIVSGGVRGYEEIDVISKMLKKLMTDDVLAMYSLKGMQKKLSFSTLADIKDVLYRGAANLMSPLTLDHSKIDDGISRELTKAGDRVYKRNKKQPVTNNLPSPSSQN</sequence>
<proteinExistence type="predicted"/>
<comment type="caution">
    <text evidence="3">The sequence shown here is derived from an EMBL/GenBank/DDBJ whole genome shotgun (WGS) entry which is preliminary data.</text>
</comment>
<dbReference type="PANTHER" id="PTHR33053">
    <property type="entry name" value="PROTEIN, PUTATIVE-RELATED"/>
    <property type="match status" value="1"/>
</dbReference>
<reference evidence="3 4" key="1">
    <citation type="submission" date="2015-12" db="EMBL/GenBank/DDBJ databases">
        <title>The genome of Folsomia candida.</title>
        <authorList>
            <person name="Faddeeva A."/>
            <person name="Derks M.F."/>
            <person name="Anvar Y."/>
            <person name="Smit S."/>
            <person name="Van Straalen N."/>
            <person name="Roelofs D."/>
        </authorList>
    </citation>
    <scope>NUCLEOTIDE SEQUENCE [LARGE SCALE GENOMIC DNA]</scope>
    <source>
        <strain evidence="3 4">VU population</strain>
        <tissue evidence="3">Whole body</tissue>
    </source>
</reference>
<dbReference type="PANTHER" id="PTHR33053:SF24">
    <property type="entry name" value="TRANSPOSASE DOMAIN-CONTAINING PROTEIN"/>
    <property type="match status" value="1"/>
</dbReference>
<evidence type="ECO:0000256" key="1">
    <source>
        <dbReference type="SAM" id="MobiDB-lite"/>
    </source>
</evidence>
<dbReference type="AlphaFoldDB" id="A0A226DB94"/>
<dbReference type="Pfam" id="PF16064">
    <property type="entry name" value="DUF4806"/>
    <property type="match status" value="1"/>
</dbReference>
<keyword evidence="4" id="KW-1185">Reference proteome</keyword>
<feature type="region of interest" description="Disordered" evidence="1">
    <location>
        <begin position="896"/>
        <end position="922"/>
    </location>
</feature>
<dbReference type="Proteomes" id="UP000198287">
    <property type="component" value="Unassembled WGS sequence"/>
</dbReference>
<protein>
    <recommendedName>
        <fullName evidence="2">DUF4806 domain-containing protein</fullName>
    </recommendedName>
</protein>
<dbReference type="EMBL" id="LNIX01000027">
    <property type="protein sequence ID" value="OXA42114.1"/>
    <property type="molecule type" value="Genomic_DNA"/>
</dbReference>
<evidence type="ECO:0000313" key="3">
    <source>
        <dbReference type="EMBL" id="OXA42114.1"/>
    </source>
</evidence>
<dbReference type="InterPro" id="IPR032071">
    <property type="entry name" value="DUF4806"/>
</dbReference>
<evidence type="ECO:0000259" key="2">
    <source>
        <dbReference type="Pfam" id="PF16064"/>
    </source>
</evidence>
<feature type="domain" description="DUF4806" evidence="2">
    <location>
        <begin position="1013"/>
        <end position="1097"/>
    </location>
</feature>
<name>A0A226DB94_FOLCA</name>
<accession>A0A226DB94</accession>
<gene>
    <name evidence="3" type="ORF">Fcan01_23216</name>
</gene>
<dbReference type="OrthoDB" id="6621325at2759"/>
<organism evidence="3 4">
    <name type="scientific">Folsomia candida</name>
    <name type="common">Springtail</name>
    <dbReference type="NCBI Taxonomy" id="158441"/>
    <lineage>
        <taxon>Eukaryota</taxon>
        <taxon>Metazoa</taxon>
        <taxon>Ecdysozoa</taxon>
        <taxon>Arthropoda</taxon>
        <taxon>Hexapoda</taxon>
        <taxon>Collembola</taxon>
        <taxon>Entomobryomorpha</taxon>
        <taxon>Isotomoidea</taxon>
        <taxon>Isotomidae</taxon>
        <taxon>Proisotominae</taxon>
        <taxon>Folsomia</taxon>
    </lineage>
</organism>
<feature type="compositionally biased region" description="Polar residues" evidence="1">
    <location>
        <begin position="897"/>
        <end position="910"/>
    </location>
</feature>
<evidence type="ECO:0000313" key="4">
    <source>
        <dbReference type="Proteomes" id="UP000198287"/>
    </source>
</evidence>